<dbReference type="Pfam" id="PF13614">
    <property type="entry name" value="AAA_31"/>
    <property type="match status" value="1"/>
</dbReference>
<proteinExistence type="predicted"/>
<dbReference type="RefSeq" id="WP_121458283.1">
    <property type="nucleotide sequence ID" value="NZ_RBXP01000015.1"/>
</dbReference>
<dbReference type="PANTHER" id="PTHR13696">
    <property type="entry name" value="P-LOOP CONTAINING NUCLEOSIDE TRIPHOSPHATE HYDROLASE"/>
    <property type="match status" value="1"/>
</dbReference>
<dbReference type="AlphaFoldDB" id="A0A495WA61"/>
<dbReference type="Gene3D" id="3.40.50.300">
    <property type="entry name" value="P-loop containing nucleotide triphosphate hydrolases"/>
    <property type="match status" value="1"/>
</dbReference>
<comment type="caution">
    <text evidence="2">The sequence shown here is derived from an EMBL/GenBank/DDBJ whole genome shotgun (WGS) entry which is preliminary data.</text>
</comment>
<dbReference type="InterPro" id="IPR027417">
    <property type="entry name" value="P-loop_NTPase"/>
</dbReference>
<evidence type="ECO:0000313" key="3">
    <source>
        <dbReference type="Proteomes" id="UP000270626"/>
    </source>
</evidence>
<feature type="domain" description="AAA" evidence="1">
    <location>
        <begin position="3"/>
        <end position="170"/>
    </location>
</feature>
<dbReference type="InterPro" id="IPR025669">
    <property type="entry name" value="AAA_dom"/>
</dbReference>
<dbReference type="SUPFAM" id="SSF52540">
    <property type="entry name" value="P-loop containing nucleoside triphosphate hydrolases"/>
    <property type="match status" value="1"/>
</dbReference>
<evidence type="ECO:0000313" key="2">
    <source>
        <dbReference type="EMBL" id="RKT58010.1"/>
    </source>
</evidence>
<dbReference type="CDD" id="cd02042">
    <property type="entry name" value="ParAB_family"/>
    <property type="match status" value="1"/>
</dbReference>
<dbReference type="PANTHER" id="PTHR13696:SF69">
    <property type="entry name" value="PLASMID PARTITIONING PROTEIN-RELATED"/>
    <property type="match status" value="1"/>
</dbReference>
<reference evidence="2 3" key="1">
    <citation type="submission" date="2018-10" db="EMBL/GenBank/DDBJ databases">
        <title>Genomic Encyclopedia of Type Strains, Phase IV (KMG-IV): sequencing the most valuable type-strain genomes for metagenomic binning, comparative biology and taxonomic classification.</title>
        <authorList>
            <person name="Goeker M."/>
        </authorList>
    </citation>
    <scope>NUCLEOTIDE SEQUENCE [LARGE SCALE GENOMIC DNA]</scope>
    <source>
        <strain evidence="2 3">DSM 23841</strain>
    </source>
</reference>
<dbReference type="Proteomes" id="UP000270626">
    <property type="component" value="Unassembled WGS sequence"/>
</dbReference>
<keyword evidence="3" id="KW-1185">Reference proteome</keyword>
<dbReference type="EMBL" id="RBXP01000015">
    <property type="protein sequence ID" value="RKT58010.1"/>
    <property type="molecule type" value="Genomic_DNA"/>
</dbReference>
<name>A0A495WA61_9RHOO</name>
<accession>A0A495WA61</accession>
<evidence type="ECO:0000259" key="1">
    <source>
        <dbReference type="Pfam" id="PF13614"/>
    </source>
</evidence>
<dbReference type="OrthoDB" id="5288747at2"/>
<protein>
    <submittedName>
        <fullName evidence="2">Chromosome partitioning protein</fullName>
    </submittedName>
</protein>
<organism evidence="2 3">
    <name type="scientific">Azonexus fungiphilus</name>
    <dbReference type="NCBI Taxonomy" id="146940"/>
    <lineage>
        <taxon>Bacteria</taxon>
        <taxon>Pseudomonadati</taxon>
        <taxon>Pseudomonadota</taxon>
        <taxon>Betaproteobacteria</taxon>
        <taxon>Rhodocyclales</taxon>
        <taxon>Azonexaceae</taxon>
        <taxon>Azonexus</taxon>
    </lineage>
</organism>
<sequence length="259" mass="29163">MRIAIFNQKGGVGKTTTALNLGAALQRSGNPPLLIDLDPQGHLSSIHGKTPLESGHSLFAFFQDLRALEELEVDWENIGRLIPAHQQLIKVDSIFGKGPAILNKLRHGLDVLEEKHPERHCLIDCCPYIGVLALNAIFASDCLVIPVSTDYLSLQAADQITRTLQVLEPVMKRRIPRYYLLTRFDRRRRMSDDVRNKLRERYGDEVLDTAISENVTVAESPSMNQDVFRHNASSTGAHDYRALFDELVERGSLPIRTTR</sequence>
<dbReference type="InterPro" id="IPR050678">
    <property type="entry name" value="DNA_Partitioning_ATPase"/>
</dbReference>
<gene>
    <name evidence="2" type="ORF">DFR40_1951</name>
</gene>